<keyword evidence="2" id="KW-1185">Reference proteome</keyword>
<dbReference type="Pfam" id="PF15931">
    <property type="entry name" value="DUF4747"/>
    <property type="match status" value="1"/>
</dbReference>
<name>A0A0K0Y7A1_9RHOB</name>
<reference evidence="1 2" key="1">
    <citation type="journal article" date="2015" name="Genome Announc.">
        <title>Closed Genome Sequence of Octadecabacter temperatus SB1, the First Mesophilic Species of the Genus Octadecabacter.</title>
        <authorList>
            <person name="Voget S."/>
            <person name="Billerbeck S."/>
            <person name="Simon M."/>
            <person name="Daniel R."/>
        </authorList>
    </citation>
    <scope>NUCLEOTIDE SEQUENCE [LARGE SCALE GENOMIC DNA]</scope>
    <source>
        <strain evidence="1 2">SB1</strain>
    </source>
</reference>
<dbReference type="InterPro" id="IPR031832">
    <property type="entry name" value="DUF4747"/>
</dbReference>
<dbReference type="STRING" id="1458307.OSB_23130"/>
<dbReference type="AlphaFoldDB" id="A0A0K0Y7A1"/>
<dbReference type="OrthoDB" id="7876985at2"/>
<gene>
    <name evidence="1" type="ORF">OSB_23130</name>
</gene>
<dbReference type="RefSeq" id="WP_049835118.1">
    <property type="nucleotide sequence ID" value="NZ_CP012160.1"/>
</dbReference>
<proteinExistence type="predicted"/>
<evidence type="ECO:0000313" key="2">
    <source>
        <dbReference type="Proteomes" id="UP000067444"/>
    </source>
</evidence>
<dbReference type="Proteomes" id="UP000067444">
    <property type="component" value="Chromosome"/>
</dbReference>
<dbReference type="KEGG" id="otm:OSB_23130"/>
<accession>A0A0K0Y7A1</accession>
<organism evidence="1 2">
    <name type="scientific">Octadecabacter temperatus</name>
    <dbReference type="NCBI Taxonomy" id="1458307"/>
    <lineage>
        <taxon>Bacteria</taxon>
        <taxon>Pseudomonadati</taxon>
        <taxon>Pseudomonadota</taxon>
        <taxon>Alphaproteobacteria</taxon>
        <taxon>Rhodobacterales</taxon>
        <taxon>Roseobacteraceae</taxon>
        <taxon>Octadecabacter</taxon>
    </lineage>
</organism>
<protein>
    <submittedName>
        <fullName evidence="1">Uncharacterized protein</fullName>
    </submittedName>
</protein>
<sequence>MAKSKTKRYGVFNVVAQPHPSDIYRKIFEAAEGVGVKYWGDYYAAITPISATRGNVFTGRLVIWMAVDPDSNVVSLTDFVEVPLSSSNDVTIPTDKGLNSRTFQFAFNVGNHRLFLELNNDEGKNVSPRRAEVAFQKALSEAAIDLVDELRVQIVPASDSVEKILEIENLSMVEIKIFRPNPDTISPEAKAILDEELEDQHAKEVVKTLKRAPSFRSLVLNARSKLMAQAAALDGLVRGKGKDADGKSVEASTSDYPTVIVRVEDVDGTDSAGVRSVAGE</sequence>
<evidence type="ECO:0000313" key="1">
    <source>
        <dbReference type="EMBL" id="AKS46849.1"/>
    </source>
</evidence>
<dbReference type="EMBL" id="CP012160">
    <property type="protein sequence ID" value="AKS46849.1"/>
    <property type="molecule type" value="Genomic_DNA"/>
</dbReference>